<dbReference type="RefSeq" id="WP_377931013.1">
    <property type="nucleotide sequence ID" value="NZ_JBHUEM010000057.1"/>
</dbReference>
<comment type="caution">
    <text evidence="1">The sequence shown here is derived from an EMBL/GenBank/DDBJ whole genome shotgun (WGS) entry which is preliminary data.</text>
</comment>
<dbReference type="Proteomes" id="UP001597214">
    <property type="component" value="Unassembled WGS sequence"/>
</dbReference>
<reference evidence="2" key="1">
    <citation type="journal article" date="2019" name="Int. J. Syst. Evol. Microbiol.">
        <title>The Global Catalogue of Microorganisms (GCM) 10K type strain sequencing project: providing services to taxonomists for standard genome sequencing and annotation.</title>
        <authorList>
            <consortium name="The Broad Institute Genomics Platform"/>
            <consortium name="The Broad Institute Genome Sequencing Center for Infectious Disease"/>
            <person name="Wu L."/>
            <person name="Ma J."/>
        </authorList>
    </citation>
    <scope>NUCLEOTIDE SEQUENCE [LARGE SCALE GENOMIC DNA]</scope>
    <source>
        <strain evidence="2">CCUG 49339</strain>
    </source>
</reference>
<evidence type="ECO:0000313" key="1">
    <source>
        <dbReference type="EMBL" id="MFD1739759.1"/>
    </source>
</evidence>
<gene>
    <name evidence="1" type="ORF">ACFSCX_25145</name>
</gene>
<protein>
    <submittedName>
        <fullName evidence="1">Uncharacterized protein</fullName>
    </submittedName>
</protein>
<accession>A0ABW4LX37</accession>
<name>A0ABW4LX37_9BACI</name>
<feature type="non-terminal residue" evidence="1">
    <location>
        <position position="89"/>
    </location>
</feature>
<evidence type="ECO:0000313" key="2">
    <source>
        <dbReference type="Proteomes" id="UP001597214"/>
    </source>
</evidence>
<organism evidence="1 2">
    <name type="scientific">Bacillus salitolerans</name>
    <dbReference type="NCBI Taxonomy" id="1437434"/>
    <lineage>
        <taxon>Bacteria</taxon>
        <taxon>Bacillati</taxon>
        <taxon>Bacillota</taxon>
        <taxon>Bacilli</taxon>
        <taxon>Bacillales</taxon>
        <taxon>Bacillaceae</taxon>
        <taxon>Bacillus</taxon>
    </lineage>
</organism>
<keyword evidence="2" id="KW-1185">Reference proteome</keyword>
<sequence>MGLSPFKTVISGPYNYKVKHRFSNKYVDNSGHLEGDKCFAKVAKFWKEEEAIYFVKNILKGQIAGYQEFDEMSPVYIITKHTNFTIQIP</sequence>
<proteinExistence type="predicted"/>
<dbReference type="EMBL" id="JBHUEM010000057">
    <property type="protein sequence ID" value="MFD1739759.1"/>
    <property type="molecule type" value="Genomic_DNA"/>
</dbReference>